<dbReference type="Gene3D" id="3.40.190.290">
    <property type="match status" value="1"/>
</dbReference>
<evidence type="ECO:0000256" key="3">
    <source>
        <dbReference type="ARBA" id="ARBA00023125"/>
    </source>
</evidence>
<dbReference type="Gene3D" id="1.10.10.10">
    <property type="entry name" value="Winged helix-like DNA-binding domain superfamily/Winged helix DNA-binding domain"/>
    <property type="match status" value="1"/>
</dbReference>
<dbReference type="SUPFAM" id="SSF46785">
    <property type="entry name" value="Winged helix' DNA-binding domain"/>
    <property type="match status" value="1"/>
</dbReference>
<protein>
    <submittedName>
        <fullName evidence="6">LysR family transcriptional regulator</fullName>
    </submittedName>
</protein>
<dbReference type="PANTHER" id="PTHR30126">
    <property type="entry name" value="HTH-TYPE TRANSCRIPTIONAL REGULATOR"/>
    <property type="match status" value="1"/>
</dbReference>
<dbReference type="SUPFAM" id="SSF53850">
    <property type="entry name" value="Periplasmic binding protein-like II"/>
    <property type="match status" value="1"/>
</dbReference>
<sequence length="300" mass="32653">MNIKTDQRLRITLRQLEVFAATVRAGSTRAAAGRVARSQSAASNALAELEATLGHTLFDRIGRRLVLNENGQALLPHTISLLEQAVEVEALLNAEHQAPLRMASSFTIGEYLLPGLIAQWKLQRPQAQVRLDIANTREVLEAVATFDVDLGFIEGTGSHPDLLVRRWRPDELVAVAAAGHTFGRRGASAKQLAQATWILRERGSGTREVSDRWLTTHLGRAPVGLELGSNEAVKRAVAAGLGIGFLSRHAVTDAVQQGWLVELKTPFPPMRRMLAVVVHRSRRLGSVAQGFLQHCLASTG</sequence>
<evidence type="ECO:0000256" key="4">
    <source>
        <dbReference type="ARBA" id="ARBA00023163"/>
    </source>
</evidence>
<evidence type="ECO:0000256" key="2">
    <source>
        <dbReference type="ARBA" id="ARBA00023015"/>
    </source>
</evidence>
<dbReference type="InterPro" id="IPR000847">
    <property type="entry name" value="LysR_HTH_N"/>
</dbReference>
<dbReference type="PROSITE" id="PS50931">
    <property type="entry name" value="HTH_LYSR"/>
    <property type="match status" value="1"/>
</dbReference>
<dbReference type="Pfam" id="PF03466">
    <property type="entry name" value="LysR_substrate"/>
    <property type="match status" value="1"/>
</dbReference>
<keyword evidence="4" id="KW-0804">Transcription</keyword>
<dbReference type="InterPro" id="IPR036388">
    <property type="entry name" value="WH-like_DNA-bd_sf"/>
</dbReference>
<proteinExistence type="inferred from homology"/>
<keyword evidence="3" id="KW-0238">DNA-binding</keyword>
<gene>
    <name evidence="6" type="ORF">HLB44_34275</name>
</gene>
<accession>A0ABX2ETU0</accession>
<evidence type="ECO:0000313" key="6">
    <source>
        <dbReference type="EMBL" id="NRF72063.1"/>
    </source>
</evidence>
<dbReference type="Proteomes" id="UP000737171">
    <property type="component" value="Unassembled WGS sequence"/>
</dbReference>
<evidence type="ECO:0000256" key="1">
    <source>
        <dbReference type="ARBA" id="ARBA00009437"/>
    </source>
</evidence>
<dbReference type="RefSeq" id="WP_173134583.1">
    <property type="nucleotide sequence ID" value="NZ_JABRWJ010000017.1"/>
</dbReference>
<feature type="domain" description="HTH lysR-type" evidence="5">
    <location>
        <begin position="11"/>
        <end position="68"/>
    </location>
</feature>
<dbReference type="InterPro" id="IPR036390">
    <property type="entry name" value="WH_DNA-bd_sf"/>
</dbReference>
<keyword evidence="2" id="KW-0805">Transcription regulation</keyword>
<comment type="similarity">
    <text evidence="1">Belongs to the LysR transcriptional regulatory family.</text>
</comment>
<evidence type="ECO:0000313" key="7">
    <source>
        <dbReference type="Proteomes" id="UP000737171"/>
    </source>
</evidence>
<name>A0ABX2ETU0_9BURK</name>
<reference evidence="6 7" key="1">
    <citation type="submission" date="2020-05" db="EMBL/GenBank/DDBJ databases">
        <title>Aquincola sp. isolate from soil.</title>
        <authorList>
            <person name="Han J."/>
            <person name="Kim D.-U."/>
        </authorList>
    </citation>
    <scope>NUCLEOTIDE SEQUENCE [LARGE SCALE GENOMIC DNA]</scope>
    <source>
        <strain evidence="6 7">S2</strain>
    </source>
</reference>
<organism evidence="6 7">
    <name type="scientific">Pseudaquabacterium terrae</name>
    <dbReference type="NCBI Taxonomy" id="2732868"/>
    <lineage>
        <taxon>Bacteria</taxon>
        <taxon>Pseudomonadati</taxon>
        <taxon>Pseudomonadota</taxon>
        <taxon>Betaproteobacteria</taxon>
        <taxon>Burkholderiales</taxon>
        <taxon>Sphaerotilaceae</taxon>
        <taxon>Pseudaquabacterium</taxon>
    </lineage>
</organism>
<dbReference type="NCBIfam" id="NF008095">
    <property type="entry name" value="PRK10837.1"/>
    <property type="match status" value="1"/>
</dbReference>
<dbReference type="InterPro" id="IPR005119">
    <property type="entry name" value="LysR_subst-bd"/>
</dbReference>
<keyword evidence="7" id="KW-1185">Reference proteome</keyword>
<comment type="caution">
    <text evidence="6">The sequence shown here is derived from an EMBL/GenBank/DDBJ whole genome shotgun (WGS) entry which is preliminary data.</text>
</comment>
<evidence type="ECO:0000259" key="5">
    <source>
        <dbReference type="PROSITE" id="PS50931"/>
    </source>
</evidence>
<dbReference type="Pfam" id="PF00126">
    <property type="entry name" value="HTH_1"/>
    <property type="match status" value="1"/>
</dbReference>
<dbReference type="CDD" id="cd08420">
    <property type="entry name" value="PBP2_CysL_like"/>
    <property type="match status" value="1"/>
</dbReference>
<dbReference type="EMBL" id="JABRWJ010000017">
    <property type="protein sequence ID" value="NRF72063.1"/>
    <property type="molecule type" value="Genomic_DNA"/>
</dbReference>
<dbReference type="PANTHER" id="PTHR30126:SF94">
    <property type="entry name" value="LYSR FAMILY TRANSCRIPTIONAL REGULATOR"/>
    <property type="match status" value="1"/>
</dbReference>